<feature type="compositionally biased region" description="Pro residues" evidence="1">
    <location>
        <begin position="1"/>
        <end position="16"/>
    </location>
</feature>
<feature type="region of interest" description="Disordered" evidence="1">
    <location>
        <begin position="1"/>
        <end position="26"/>
    </location>
</feature>
<proteinExistence type="predicted"/>
<feature type="domain" description="DUF6535" evidence="3">
    <location>
        <begin position="50"/>
        <end position="227"/>
    </location>
</feature>
<keyword evidence="2" id="KW-0472">Membrane</keyword>
<feature type="transmembrane region" description="Helical" evidence="2">
    <location>
        <begin position="226"/>
        <end position="249"/>
    </location>
</feature>
<evidence type="ECO:0000259" key="3">
    <source>
        <dbReference type="Pfam" id="PF20153"/>
    </source>
</evidence>
<evidence type="ECO:0000256" key="1">
    <source>
        <dbReference type="SAM" id="MobiDB-lite"/>
    </source>
</evidence>
<feature type="transmembrane region" description="Helical" evidence="2">
    <location>
        <begin position="200"/>
        <end position="220"/>
    </location>
</feature>
<dbReference type="Proteomes" id="UP000663861">
    <property type="component" value="Unassembled WGS sequence"/>
</dbReference>
<keyword evidence="2" id="KW-1133">Transmembrane helix</keyword>
<dbReference type="AlphaFoldDB" id="A0A8H2XJ71"/>
<comment type="caution">
    <text evidence="4">The sequence shown here is derived from an EMBL/GenBank/DDBJ whole genome shotgun (WGS) entry which is preliminary data.</text>
</comment>
<reference evidence="4" key="1">
    <citation type="submission" date="2021-01" db="EMBL/GenBank/DDBJ databases">
        <authorList>
            <person name="Kaushik A."/>
        </authorList>
    </citation>
    <scope>NUCLEOTIDE SEQUENCE</scope>
    <source>
        <strain evidence="4">AG4-RS23</strain>
    </source>
</reference>
<evidence type="ECO:0000313" key="4">
    <source>
        <dbReference type="EMBL" id="CAE6428025.1"/>
    </source>
</evidence>
<accession>A0A8H2XJ71</accession>
<protein>
    <recommendedName>
        <fullName evidence="3">DUF6535 domain-containing protein</fullName>
    </recommendedName>
</protein>
<feature type="transmembrane region" description="Helical" evidence="2">
    <location>
        <begin position="147"/>
        <end position="166"/>
    </location>
</feature>
<dbReference type="InterPro" id="IPR045338">
    <property type="entry name" value="DUF6535"/>
</dbReference>
<gene>
    <name evidence="4" type="ORF">RDB_LOCUS22525</name>
</gene>
<evidence type="ECO:0000313" key="5">
    <source>
        <dbReference type="Proteomes" id="UP000663861"/>
    </source>
</evidence>
<keyword evidence="2" id="KW-0812">Transmembrane</keyword>
<feature type="non-terminal residue" evidence="4">
    <location>
        <position position="250"/>
    </location>
</feature>
<name>A0A8H2XJ71_9AGAM</name>
<feature type="transmembrane region" description="Helical" evidence="2">
    <location>
        <begin position="72"/>
        <end position="91"/>
    </location>
</feature>
<dbReference type="Pfam" id="PF20153">
    <property type="entry name" value="DUF6535"/>
    <property type="match status" value="1"/>
</dbReference>
<sequence length="250" mass="27837">MDNPNPSNPTPDPTPADPKQAWGPVNQNVNYDKLASDRIGEELNPNATIWKLYTEEAKEYDTEFTRERNENLNNMLLFATLFSAIVTAFIIESTNLLEQDSSDVSAQLLLLLMQSQQRIETGSPNTTSSPIEMPDFAPSPTARVINVLWFASLMVSLGAAVVAILAKEWLTAFTTNRTRDARKYALERQARHAALDAWKMLLVIDLLPTFLNFALFVFGLGLVIRLWLLDLVVAGAMTAVSAVLCVIYLF</sequence>
<organism evidence="4 5">
    <name type="scientific">Rhizoctonia solani</name>
    <dbReference type="NCBI Taxonomy" id="456999"/>
    <lineage>
        <taxon>Eukaryota</taxon>
        <taxon>Fungi</taxon>
        <taxon>Dikarya</taxon>
        <taxon>Basidiomycota</taxon>
        <taxon>Agaricomycotina</taxon>
        <taxon>Agaricomycetes</taxon>
        <taxon>Cantharellales</taxon>
        <taxon>Ceratobasidiaceae</taxon>
        <taxon>Rhizoctonia</taxon>
    </lineage>
</organism>
<evidence type="ECO:0000256" key="2">
    <source>
        <dbReference type="SAM" id="Phobius"/>
    </source>
</evidence>
<dbReference type="EMBL" id="CAJMWY010000321">
    <property type="protein sequence ID" value="CAE6428025.1"/>
    <property type="molecule type" value="Genomic_DNA"/>
</dbReference>